<keyword evidence="17" id="KW-1185">Reference proteome</keyword>
<feature type="transmembrane region" description="Helical" evidence="15">
    <location>
        <begin position="37"/>
        <end position="55"/>
    </location>
</feature>
<keyword evidence="3 14" id="KW-0813">Transport</keyword>
<evidence type="ECO:0000256" key="14">
    <source>
        <dbReference type="HAMAP-Rule" id="MF_00286"/>
    </source>
</evidence>
<keyword evidence="9 14" id="KW-0560">Oxidoreductase</keyword>
<accession>A0ABU3B5H3</accession>
<reference evidence="16 17" key="1">
    <citation type="submission" date="2023-09" db="EMBL/GenBank/DDBJ databases">
        <authorList>
            <person name="Rey-Velasco X."/>
        </authorList>
    </citation>
    <scope>NUCLEOTIDE SEQUENCE [LARGE SCALE GENOMIC DNA]</scope>
    <source>
        <strain evidence="16 17">P385</strain>
    </source>
</reference>
<evidence type="ECO:0000256" key="6">
    <source>
        <dbReference type="ARBA" id="ARBA00022692"/>
    </source>
</evidence>
<feature type="topological domain" description="Periplasmic" evidence="14">
    <location>
        <begin position="24"/>
        <end position="41"/>
    </location>
</feature>
<dbReference type="PANTHER" id="PTHR36570">
    <property type="entry name" value="DISULFIDE BOND FORMATION PROTEIN B"/>
    <property type="match status" value="1"/>
</dbReference>
<keyword evidence="7 14" id="KW-0249">Electron transport</keyword>
<organism evidence="16 17">
    <name type="scientific">Spectribacter acetivorans</name>
    <dbReference type="NCBI Taxonomy" id="3075603"/>
    <lineage>
        <taxon>Bacteria</taxon>
        <taxon>Pseudomonadati</taxon>
        <taxon>Pseudomonadota</taxon>
        <taxon>Gammaproteobacteria</taxon>
        <taxon>Salinisphaerales</taxon>
        <taxon>Salinisphaeraceae</taxon>
        <taxon>Spectribacter</taxon>
    </lineage>
</organism>
<protein>
    <recommendedName>
        <fullName evidence="14">Disulfide bond formation protein B</fullName>
    </recommendedName>
    <alternativeName>
        <fullName evidence="14">Disulfide oxidoreductase</fullName>
    </alternativeName>
</protein>
<evidence type="ECO:0000256" key="2">
    <source>
        <dbReference type="ARBA" id="ARBA00008823"/>
    </source>
</evidence>
<keyword evidence="6 14" id="KW-0812">Transmembrane</keyword>
<evidence type="ECO:0000256" key="11">
    <source>
        <dbReference type="ARBA" id="ARBA00023157"/>
    </source>
</evidence>
<evidence type="ECO:0000256" key="5">
    <source>
        <dbReference type="ARBA" id="ARBA00022519"/>
    </source>
</evidence>
<dbReference type="InterPro" id="IPR003752">
    <property type="entry name" value="DiS_bond_form_DsbB/BdbC"/>
</dbReference>
<keyword evidence="8 14" id="KW-1133">Transmembrane helix</keyword>
<dbReference type="Pfam" id="PF02600">
    <property type="entry name" value="DsbB"/>
    <property type="match status" value="1"/>
</dbReference>
<comment type="similarity">
    <text evidence="2 14">Belongs to the DsbB family.</text>
</comment>
<evidence type="ECO:0000256" key="4">
    <source>
        <dbReference type="ARBA" id="ARBA00022475"/>
    </source>
</evidence>
<evidence type="ECO:0000256" key="1">
    <source>
        <dbReference type="ARBA" id="ARBA00004429"/>
    </source>
</evidence>
<dbReference type="EMBL" id="JAVRHY010000002">
    <property type="protein sequence ID" value="MDT0617385.1"/>
    <property type="molecule type" value="Genomic_DNA"/>
</dbReference>
<evidence type="ECO:0000256" key="7">
    <source>
        <dbReference type="ARBA" id="ARBA00022982"/>
    </source>
</evidence>
<keyword evidence="12 14" id="KW-0143">Chaperone</keyword>
<evidence type="ECO:0000256" key="10">
    <source>
        <dbReference type="ARBA" id="ARBA00023136"/>
    </source>
</evidence>
<comment type="subcellular location">
    <subcellularLocation>
        <location evidence="1">Cell inner membrane</location>
        <topology evidence="1">Multi-pass membrane protein</topology>
    </subcellularLocation>
    <subcellularLocation>
        <location evidence="14">Cell membrane</location>
        <topology evidence="14">Multi-pass membrane protein</topology>
    </subcellularLocation>
</comment>
<keyword evidence="10 14" id="KW-0472">Membrane</keyword>
<evidence type="ECO:0000256" key="9">
    <source>
        <dbReference type="ARBA" id="ARBA00023002"/>
    </source>
</evidence>
<feature type="disulfide bond" description="Redox-active" evidence="14">
    <location>
        <begin position="33"/>
        <end position="36"/>
    </location>
</feature>
<keyword evidence="4 14" id="KW-1003">Cell membrane</keyword>
<evidence type="ECO:0000256" key="15">
    <source>
        <dbReference type="SAM" id="Phobius"/>
    </source>
</evidence>
<feature type="topological domain" description="Cytoplasmic" evidence="14">
    <location>
        <begin position="159"/>
        <end position="162"/>
    </location>
</feature>
<dbReference type="InterPro" id="IPR022920">
    <property type="entry name" value="Disulphide_bond_form_DsbB"/>
</dbReference>
<keyword evidence="5" id="KW-0997">Cell inner membrane</keyword>
<feature type="transmembrane region" description="Helical" evidence="15">
    <location>
        <begin position="67"/>
        <end position="86"/>
    </location>
</feature>
<sequence length="162" mass="16949">MTSRLVLTLTLLAAVGAIAFAYLLEFGFGLEPCPLCIFQRVAMAGVAVVCLVGALHGSAGWGRHVYFLLASVSAGAGAAIAGRHVWLQSLPADQVPACGPDLNYLLDVMPWAEVLAMVLRGDASCADIDAAFLGLSLPAWTLIGFVLLLAGLLWGWLAARRA</sequence>
<dbReference type="Proteomes" id="UP001259982">
    <property type="component" value="Unassembled WGS sequence"/>
</dbReference>
<evidence type="ECO:0000313" key="17">
    <source>
        <dbReference type="Proteomes" id="UP001259982"/>
    </source>
</evidence>
<proteinExistence type="inferred from homology"/>
<evidence type="ECO:0000256" key="13">
    <source>
        <dbReference type="ARBA" id="ARBA00023284"/>
    </source>
</evidence>
<dbReference type="InterPro" id="IPR050183">
    <property type="entry name" value="DsbB"/>
</dbReference>
<name>A0ABU3B5H3_9GAMM</name>
<dbReference type="HAMAP" id="MF_00286">
    <property type="entry name" value="DsbB"/>
    <property type="match status" value="1"/>
</dbReference>
<dbReference type="RefSeq" id="WP_311657129.1">
    <property type="nucleotide sequence ID" value="NZ_JAVRHY010000002.1"/>
</dbReference>
<evidence type="ECO:0000256" key="3">
    <source>
        <dbReference type="ARBA" id="ARBA00022448"/>
    </source>
</evidence>
<comment type="function">
    <text evidence="14">Required for disulfide bond formation in some periplasmic proteins. Acts by oxidizing the DsbA protein.</text>
</comment>
<feature type="topological domain" description="Cytoplasmic" evidence="14">
    <location>
        <begin position="59"/>
        <end position="64"/>
    </location>
</feature>
<comment type="caution">
    <text evidence="14">Lacks conserved residue(s) required for the propagation of feature annotation.</text>
</comment>
<keyword evidence="13 14" id="KW-0676">Redox-active center</keyword>
<dbReference type="Gene3D" id="1.20.1550.10">
    <property type="entry name" value="DsbB-like"/>
    <property type="match status" value="1"/>
</dbReference>
<dbReference type="PANTHER" id="PTHR36570:SF3">
    <property type="entry name" value="DISULFIDE BOND FORMATION PROTEIN B"/>
    <property type="match status" value="1"/>
</dbReference>
<evidence type="ECO:0000256" key="8">
    <source>
        <dbReference type="ARBA" id="ARBA00022989"/>
    </source>
</evidence>
<gene>
    <name evidence="14" type="primary">dsbB</name>
    <name evidence="16" type="ORF">RM531_02760</name>
</gene>
<feature type="transmembrane region" description="Helical" evidence="15">
    <location>
        <begin position="139"/>
        <end position="159"/>
    </location>
</feature>
<dbReference type="SUPFAM" id="SSF158442">
    <property type="entry name" value="DsbB-like"/>
    <property type="match status" value="1"/>
</dbReference>
<dbReference type="InterPro" id="IPR023380">
    <property type="entry name" value="DsbB-like_sf"/>
</dbReference>
<keyword evidence="11 14" id="KW-1015">Disulfide bond</keyword>
<comment type="caution">
    <text evidence="16">The sequence shown here is derived from an EMBL/GenBank/DDBJ whole genome shotgun (WGS) entry which is preliminary data.</text>
</comment>
<evidence type="ECO:0000256" key="12">
    <source>
        <dbReference type="ARBA" id="ARBA00023186"/>
    </source>
</evidence>
<evidence type="ECO:0000313" key="16">
    <source>
        <dbReference type="EMBL" id="MDT0617385.1"/>
    </source>
</evidence>
<feature type="topological domain" description="Cytoplasmic" evidence="14">
    <location>
        <begin position="1"/>
        <end position="6"/>
    </location>
</feature>